<evidence type="ECO:0000313" key="9">
    <source>
        <dbReference type="EMBL" id="QMS84428.1"/>
    </source>
</evidence>
<dbReference type="PANTHER" id="PTHR43744:SF8">
    <property type="entry name" value="SN-GLYCEROL-3-PHOSPHATE TRANSPORT SYSTEM PERMEASE PROTEIN UGPE"/>
    <property type="match status" value="1"/>
</dbReference>
<accession>A0A7L7KRK1</accession>
<sequence>MNKVQQLLQSKAFTKKINDRAGLVFLYIVLIALSFVFLFPILSMLSQSFMTVEDIVAPDILWVPSNFSVNNFKVAILVMDYWNALINSIWVSGLFAIVQTSVSALTGYAFARYNFRGKRLLFTMLILSFILPVQLLTTAHQIIFSTLGDVLGMSFYGSLLPQMIMLIFGQGINSAILIIIFQSFFQKIPKDLYEAANIDGANTMQIFWHITVKISLAIMFVVFLFSFVWNWNEDFVTNIFLADGVDLLTGKLGQFQTLFGQSAGGNDRISEAFESAATILSIAPLLLIYIFTQRQFVEGIESVGITGQ</sequence>
<dbReference type="CDD" id="cd06261">
    <property type="entry name" value="TM_PBP2"/>
    <property type="match status" value="1"/>
</dbReference>
<feature type="transmembrane region" description="Helical" evidence="7">
    <location>
        <begin position="272"/>
        <end position="291"/>
    </location>
</feature>
<dbReference type="PROSITE" id="PS50928">
    <property type="entry name" value="ABC_TM1"/>
    <property type="match status" value="1"/>
</dbReference>
<evidence type="ECO:0000256" key="6">
    <source>
        <dbReference type="ARBA" id="ARBA00023136"/>
    </source>
</evidence>
<comment type="similarity">
    <text evidence="7">Belongs to the binding-protein-dependent transport system permease family.</text>
</comment>
<keyword evidence="6 7" id="KW-0472">Membrane</keyword>
<dbReference type="KEGG" id="xcl:G4Z02_01275"/>
<feature type="transmembrane region" description="Helical" evidence="7">
    <location>
        <begin position="120"/>
        <end position="143"/>
    </location>
</feature>
<protein>
    <submittedName>
        <fullName evidence="9">Carbohydrate ABC transporter permease</fullName>
    </submittedName>
</protein>
<feature type="transmembrane region" description="Helical" evidence="7">
    <location>
        <begin position="89"/>
        <end position="111"/>
    </location>
</feature>
<keyword evidence="3" id="KW-1003">Cell membrane</keyword>
<proteinExistence type="inferred from homology"/>
<dbReference type="Pfam" id="PF00528">
    <property type="entry name" value="BPD_transp_1"/>
    <property type="match status" value="1"/>
</dbReference>
<feature type="transmembrane region" description="Helical" evidence="7">
    <location>
        <begin position="21"/>
        <end position="42"/>
    </location>
</feature>
<evidence type="ECO:0000256" key="4">
    <source>
        <dbReference type="ARBA" id="ARBA00022692"/>
    </source>
</evidence>
<name>A0A7L7KRK1_9MOLU</name>
<dbReference type="SUPFAM" id="SSF161098">
    <property type="entry name" value="MetI-like"/>
    <property type="match status" value="1"/>
</dbReference>
<dbReference type="Gene3D" id="1.10.3720.10">
    <property type="entry name" value="MetI-like"/>
    <property type="match status" value="1"/>
</dbReference>
<organism evidence="9 10">
    <name type="scientific">Candidatus Xianfuyuplasma coldseepsis</name>
    <dbReference type="NCBI Taxonomy" id="2782163"/>
    <lineage>
        <taxon>Bacteria</taxon>
        <taxon>Bacillati</taxon>
        <taxon>Mycoplasmatota</taxon>
        <taxon>Mollicutes</taxon>
        <taxon>Candidatus Izemoplasmatales</taxon>
        <taxon>Candidatus Izemoplasmataceae</taxon>
        <taxon>Candidatus Xianfuyuplasma</taxon>
    </lineage>
</organism>
<feature type="transmembrane region" description="Helical" evidence="7">
    <location>
        <begin position="206"/>
        <end position="229"/>
    </location>
</feature>
<keyword evidence="2 7" id="KW-0813">Transport</keyword>
<dbReference type="Proteomes" id="UP000514720">
    <property type="component" value="Chromosome"/>
</dbReference>
<evidence type="ECO:0000256" key="2">
    <source>
        <dbReference type="ARBA" id="ARBA00022448"/>
    </source>
</evidence>
<dbReference type="GO" id="GO:0055085">
    <property type="term" value="P:transmembrane transport"/>
    <property type="evidence" value="ECO:0007669"/>
    <property type="project" value="InterPro"/>
</dbReference>
<evidence type="ECO:0000256" key="1">
    <source>
        <dbReference type="ARBA" id="ARBA00004651"/>
    </source>
</evidence>
<evidence type="ECO:0000256" key="3">
    <source>
        <dbReference type="ARBA" id="ARBA00022475"/>
    </source>
</evidence>
<dbReference type="AlphaFoldDB" id="A0A7L7KRK1"/>
<evidence type="ECO:0000313" key="10">
    <source>
        <dbReference type="Proteomes" id="UP000514720"/>
    </source>
</evidence>
<keyword evidence="5 7" id="KW-1133">Transmembrane helix</keyword>
<keyword evidence="4 7" id="KW-0812">Transmembrane</keyword>
<dbReference type="InterPro" id="IPR000515">
    <property type="entry name" value="MetI-like"/>
</dbReference>
<evidence type="ECO:0000256" key="5">
    <source>
        <dbReference type="ARBA" id="ARBA00022989"/>
    </source>
</evidence>
<dbReference type="PANTHER" id="PTHR43744">
    <property type="entry name" value="ABC TRANSPORTER PERMEASE PROTEIN MG189-RELATED-RELATED"/>
    <property type="match status" value="1"/>
</dbReference>
<feature type="transmembrane region" description="Helical" evidence="7">
    <location>
        <begin position="163"/>
        <end position="185"/>
    </location>
</feature>
<comment type="subcellular location">
    <subcellularLocation>
        <location evidence="1 7">Cell membrane</location>
        <topology evidence="1 7">Multi-pass membrane protein</topology>
    </subcellularLocation>
</comment>
<evidence type="ECO:0000256" key="7">
    <source>
        <dbReference type="RuleBase" id="RU363032"/>
    </source>
</evidence>
<keyword evidence="10" id="KW-1185">Reference proteome</keyword>
<dbReference type="GO" id="GO:0005886">
    <property type="term" value="C:plasma membrane"/>
    <property type="evidence" value="ECO:0007669"/>
    <property type="project" value="UniProtKB-SubCell"/>
</dbReference>
<dbReference type="EMBL" id="CP048914">
    <property type="protein sequence ID" value="QMS84428.1"/>
    <property type="molecule type" value="Genomic_DNA"/>
</dbReference>
<gene>
    <name evidence="9" type="ORF">G4Z02_01275</name>
</gene>
<dbReference type="RefSeq" id="WP_258878041.1">
    <property type="nucleotide sequence ID" value="NZ_CP048914.1"/>
</dbReference>
<dbReference type="InterPro" id="IPR035906">
    <property type="entry name" value="MetI-like_sf"/>
</dbReference>
<feature type="domain" description="ABC transmembrane type-1" evidence="8">
    <location>
        <begin position="85"/>
        <end position="291"/>
    </location>
</feature>
<reference evidence="9 10" key="1">
    <citation type="submission" date="2020-02" db="EMBL/GenBank/DDBJ databases">
        <authorList>
            <person name="Zheng R.K."/>
            <person name="Sun C.M."/>
        </authorList>
    </citation>
    <scope>NUCLEOTIDE SEQUENCE [LARGE SCALE GENOMIC DNA]</scope>
    <source>
        <strain evidence="10">zrk13</strain>
    </source>
</reference>
<evidence type="ECO:0000259" key="8">
    <source>
        <dbReference type="PROSITE" id="PS50928"/>
    </source>
</evidence>